<proteinExistence type="inferred from homology"/>
<reference evidence="3 4" key="1">
    <citation type="journal article" date="2016" name="Proc. Natl. Acad. Sci. U.S.A.">
        <title>Comparative genomics of biotechnologically important yeasts.</title>
        <authorList>
            <person name="Riley R."/>
            <person name="Haridas S."/>
            <person name="Wolfe K.H."/>
            <person name="Lopes M.R."/>
            <person name="Hittinger C.T."/>
            <person name="Goeker M."/>
            <person name="Salamov A.A."/>
            <person name="Wisecaver J.H."/>
            <person name="Long T.M."/>
            <person name="Calvey C.H."/>
            <person name="Aerts A.L."/>
            <person name="Barry K.W."/>
            <person name="Choi C."/>
            <person name="Clum A."/>
            <person name="Coughlan A.Y."/>
            <person name="Deshpande S."/>
            <person name="Douglass A.P."/>
            <person name="Hanson S.J."/>
            <person name="Klenk H.-P."/>
            <person name="LaButti K.M."/>
            <person name="Lapidus A."/>
            <person name="Lindquist E.A."/>
            <person name="Lipzen A.M."/>
            <person name="Meier-Kolthoff J.P."/>
            <person name="Ohm R.A."/>
            <person name="Otillar R.P."/>
            <person name="Pangilinan J.L."/>
            <person name="Peng Y."/>
            <person name="Rokas A."/>
            <person name="Rosa C.A."/>
            <person name="Scheuner C."/>
            <person name="Sibirny A.A."/>
            <person name="Slot J.C."/>
            <person name="Stielow J.B."/>
            <person name="Sun H."/>
            <person name="Kurtzman C.P."/>
            <person name="Blackwell M."/>
            <person name="Grigoriev I.V."/>
            <person name="Jeffries T.W."/>
        </authorList>
    </citation>
    <scope>NUCLEOTIDE SEQUENCE [LARGE SCALE GENOMIC DNA]</scope>
    <source>
        <strain evidence="3 4">DSM 6958</strain>
    </source>
</reference>
<name>A0A1E3PR01_9ASCO</name>
<organism evidence="3 4">
    <name type="scientific">Nadsonia fulvescens var. elongata DSM 6958</name>
    <dbReference type="NCBI Taxonomy" id="857566"/>
    <lineage>
        <taxon>Eukaryota</taxon>
        <taxon>Fungi</taxon>
        <taxon>Dikarya</taxon>
        <taxon>Ascomycota</taxon>
        <taxon>Saccharomycotina</taxon>
        <taxon>Dipodascomycetes</taxon>
        <taxon>Dipodascales</taxon>
        <taxon>Dipodascales incertae sedis</taxon>
        <taxon>Nadsonia</taxon>
    </lineage>
</organism>
<evidence type="ECO:0008006" key="5">
    <source>
        <dbReference type="Google" id="ProtNLM"/>
    </source>
</evidence>
<dbReference type="EMBL" id="KV454407">
    <property type="protein sequence ID" value="ODQ67267.1"/>
    <property type="molecule type" value="Genomic_DNA"/>
</dbReference>
<dbReference type="STRING" id="857566.A0A1E3PR01"/>
<evidence type="ECO:0000313" key="4">
    <source>
        <dbReference type="Proteomes" id="UP000095009"/>
    </source>
</evidence>
<keyword evidence="4" id="KW-1185">Reference proteome</keyword>
<dbReference type="Gene3D" id="3.20.10.10">
    <property type="entry name" value="D-amino Acid Aminotransferase, subunit A, domain 2"/>
    <property type="match status" value="1"/>
</dbReference>
<evidence type="ECO:0000256" key="1">
    <source>
        <dbReference type="ARBA" id="ARBA00009320"/>
    </source>
</evidence>
<dbReference type="PANTHER" id="PTHR42743:SF11">
    <property type="entry name" value="AMINODEOXYCHORISMATE LYASE"/>
    <property type="match status" value="1"/>
</dbReference>
<gene>
    <name evidence="3" type="ORF">NADFUDRAFT_49704</name>
</gene>
<accession>A0A1E3PR01</accession>
<dbReference type="SUPFAM" id="SSF56752">
    <property type="entry name" value="D-aminoacid aminotransferase-like PLP-dependent enzymes"/>
    <property type="match status" value="1"/>
</dbReference>
<dbReference type="PANTHER" id="PTHR42743">
    <property type="entry name" value="AMINO-ACID AMINOTRANSFERASE"/>
    <property type="match status" value="1"/>
</dbReference>
<feature type="region of interest" description="Disordered" evidence="2">
    <location>
        <begin position="1"/>
        <end position="20"/>
    </location>
</feature>
<evidence type="ECO:0000313" key="3">
    <source>
        <dbReference type="EMBL" id="ODQ67267.1"/>
    </source>
</evidence>
<comment type="similarity">
    <text evidence="1">Belongs to the class-IV pyridoxal-phosphate-dependent aminotransferase family.</text>
</comment>
<dbReference type="OrthoDB" id="5288718at2759"/>
<dbReference type="InterPro" id="IPR050571">
    <property type="entry name" value="Class-IV_PLP-Dep_Aminotrnsfr"/>
</dbReference>
<dbReference type="Proteomes" id="UP000095009">
    <property type="component" value="Unassembled WGS sequence"/>
</dbReference>
<dbReference type="InterPro" id="IPR043132">
    <property type="entry name" value="BCAT-like_C"/>
</dbReference>
<protein>
    <recommendedName>
        <fullName evidence="5">D-aminoacid aminotransferase-like PLP-dependent enzyme</fullName>
    </recommendedName>
</protein>
<dbReference type="GO" id="GO:0046394">
    <property type="term" value="P:carboxylic acid biosynthetic process"/>
    <property type="evidence" value="ECO:0007669"/>
    <property type="project" value="UniProtKB-ARBA"/>
</dbReference>
<dbReference type="GO" id="GO:0003824">
    <property type="term" value="F:catalytic activity"/>
    <property type="evidence" value="ECO:0007669"/>
    <property type="project" value="InterPro"/>
</dbReference>
<dbReference type="InterPro" id="IPR036038">
    <property type="entry name" value="Aminotransferase-like"/>
</dbReference>
<sequence length="315" mass="35465">MSPVDQSGMTNNGSGLQANFDSQDPEILKVISNLEARLGIVNETSNQFDLLSAVRYIPFENRSGPDFISRDSALIDKERFFLFDNHLERFKIMLQFFSGTLPFPTDISSEELLEALQNAVQNPQFDTSKPHKMRVIIKQELPLKIVVETTPVTPRVNLYSALSIENTELADGPSYTVKVDSDFSMASFNTMFKTTARETYNAARARCLDPMDPSPQEVIIYNGQGEIMEGSISNIAFWRNGEWVTPLLTTGCLCGVMRHDLLMKDYIKEEDVHLNTLKQGEQVLLFNGIQGVVKGTIDLSLYWKSKKDFAKNASK</sequence>
<dbReference type="Pfam" id="PF01063">
    <property type="entry name" value="Aminotran_4"/>
    <property type="match status" value="1"/>
</dbReference>
<dbReference type="AlphaFoldDB" id="A0A1E3PR01"/>
<dbReference type="InterPro" id="IPR001544">
    <property type="entry name" value="Aminotrans_IV"/>
</dbReference>
<evidence type="ECO:0000256" key="2">
    <source>
        <dbReference type="SAM" id="MobiDB-lite"/>
    </source>
</evidence>